<dbReference type="KEGG" id="rta:Rta_04780"/>
<dbReference type="GO" id="GO:0016491">
    <property type="term" value="F:oxidoreductase activity"/>
    <property type="evidence" value="ECO:0007669"/>
    <property type="project" value="UniProtKB-KW"/>
</dbReference>
<dbReference type="Gene3D" id="3.30.365.10">
    <property type="entry name" value="Aldehyde oxidase/xanthine dehydrogenase, molybdopterin binding domain"/>
    <property type="match status" value="4"/>
</dbReference>
<dbReference type="Pfam" id="PF20256">
    <property type="entry name" value="MoCoBD_2"/>
    <property type="match status" value="1"/>
</dbReference>
<evidence type="ECO:0000259" key="3">
    <source>
        <dbReference type="SMART" id="SM01008"/>
    </source>
</evidence>
<evidence type="ECO:0000313" key="4">
    <source>
        <dbReference type="EMBL" id="AEG91554.1"/>
    </source>
</evidence>
<dbReference type="EMBL" id="CP000245">
    <property type="protein sequence ID" value="AEG91554.1"/>
    <property type="molecule type" value="Genomic_DNA"/>
</dbReference>
<accession>F5XVH8</accession>
<evidence type="ECO:0000256" key="1">
    <source>
        <dbReference type="ARBA" id="ARBA00022505"/>
    </source>
</evidence>
<dbReference type="PANTHER" id="PTHR11908">
    <property type="entry name" value="XANTHINE DEHYDROGENASE"/>
    <property type="match status" value="1"/>
</dbReference>
<dbReference type="eggNOG" id="COG1529">
    <property type="taxonomic scope" value="Bacteria"/>
</dbReference>
<reference evidence="4 5" key="2">
    <citation type="journal article" date="2011" name="PLoS ONE">
        <title>The Cyst-Dividing Bacterium Ramlibacter tataouinensis TTB310 Genome Reveals a Well-Stocked Toolbox for Adaptation to a Desert Environment.</title>
        <authorList>
            <person name="De Luca G."/>
            <person name="Barakat M."/>
            <person name="Ortet P."/>
            <person name="Fochesato S."/>
            <person name="Jourlin-Castelli C."/>
            <person name="Ansaldi M."/>
            <person name="Py B."/>
            <person name="Fichant G."/>
            <person name="Coutinho P.M."/>
            <person name="Voulhoux R."/>
            <person name="Bastien O."/>
            <person name="Marechal E."/>
            <person name="Henrissat B."/>
            <person name="Quentin Y."/>
            <person name="Noirot P."/>
            <person name="Filloux A."/>
            <person name="Mejean V."/>
            <person name="Dubow M.S."/>
            <person name="Barras F."/>
            <person name="Barbe V."/>
            <person name="Weissenbach J."/>
            <person name="Mihalcescu I."/>
            <person name="Vermeglio A."/>
            <person name="Achouak W."/>
            <person name="Heulin T."/>
        </authorList>
    </citation>
    <scope>NUCLEOTIDE SEQUENCE [LARGE SCALE GENOMIC DNA]</scope>
    <source>
        <strain evidence="5">ATCC BAA-407 / DSM 14655 / LMG 21543 / TTB310</strain>
    </source>
</reference>
<dbReference type="Pfam" id="PF02738">
    <property type="entry name" value="MoCoBD_1"/>
    <property type="match status" value="1"/>
</dbReference>
<proteinExistence type="predicted"/>
<keyword evidence="1" id="KW-0500">Molybdenum</keyword>
<sequence>MSAPVPKPQANMGEPIARREARAKVTGAARYAADMPVANPAHAYLVTSTIGRGRVLGFNEAPARAVPGVLAVMTHANRPKLQEVKHFFAGGQGLTAVPPLAGPEVHHDGQIVAMVVAETYEAAREAAHRLGVRYERQAPAATFGSKGLVEQRTAEVLKERKDPALGDAEAGFRAAAAVVDAQYGTPTQHHNPIELFATTAHWLGDELTVYEPSQFVYGLRTGLAEQLGMPPEKIRVVNDFVGGAFGSKGALTQRTALVALAARQLGRPVKLVATRDQGFTISGHRHETRHRVRLGATREGRFTAYQHDIWELNGRTDPYVNGGIENSAAMYAFPAVASTGRMVRADRNPPIFMRSPPEVPVMYALESAIDELAVRLSMDPVELRRRNDTDRNWVTGKPYTSRSLMQCYDAASEAFGWRRRNPQPGSMREGDWLVGWGCATATYPTQMSPAVARVRLAADGTARVEIAAHDVGTGAYTVIGQMAAQCLSLSPERVAVTIGDSVLPPGPVSGGSVTTASACSAVKLACDQILARLGLAGGVDEPQRKAAFEKLQLGAIEETGNYVPASSRSKSTAGLYSGSVDISGGANMENGVKTMFAFGAEFVEVRVHARTREIRVPRIVGAFAAGRIMNPRTAHSQLMGGMIWGIGSALHEFTEIDTREARYINDNLAEYLVPVNADIRQVDVIFVPEVDQEANPVGAKGIGELANVGTAAAVANAVFHATGRRIRELPITVDKLIA</sequence>
<evidence type="ECO:0000313" key="5">
    <source>
        <dbReference type="Proteomes" id="UP000008385"/>
    </source>
</evidence>
<name>F5XVH8_RAMTT</name>
<dbReference type="InterPro" id="IPR037165">
    <property type="entry name" value="AldOxase/xan_DH_Mopterin-bd_sf"/>
</dbReference>
<dbReference type="InterPro" id="IPR008274">
    <property type="entry name" value="AldOxase/xan_DH_MoCoBD1"/>
</dbReference>
<organism evidence="4 5">
    <name type="scientific">Ramlibacter tataouinensis (strain ATCC BAA-407 / DSM 14655 / LMG 21543 / TTB310)</name>
    <dbReference type="NCBI Taxonomy" id="365046"/>
    <lineage>
        <taxon>Bacteria</taxon>
        <taxon>Pseudomonadati</taxon>
        <taxon>Pseudomonadota</taxon>
        <taxon>Betaproteobacteria</taxon>
        <taxon>Burkholderiales</taxon>
        <taxon>Comamonadaceae</taxon>
        <taxon>Ramlibacter</taxon>
    </lineage>
</organism>
<dbReference type="InterPro" id="IPR046867">
    <property type="entry name" value="AldOxase/xan_DH_MoCoBD2"/>
</dbReference>
<keyword evidence="5" id="KW-1185">Reference proteome</keyword>
<dbReference type="InterPro" id="IPR016208">
    <property type="entry name" value="Ald_Oxase/xanthine_DH-like"/>
</dbReference>
<dbReference type="SUPFAM" id="SSF54665">
    <property type="entry name" value="CO dehydrogenase molybdoprotein N-domain-like"/>
    <property type="match status" value="1"/>
</dbReference>
<protein>
    <submittedName>
        <fullName evidence="4">Candidate Xanthine dehydrogenase yagR, molybdenum binding subunit</fullName>
    </submittedName>
</protein>
<dbReference type="Pfam" id="PF01315">
    <property type="entry name" value="Ald_Xan_dh_C"/>
    <property type="match status" value="1"/>
</dbReference>
<keyword evidence="2" id="KW-0560">Oxidoreductase</keyword>
<dbReference type="InterPro" id="IPR000674">
    <property type="entry name" value="Ald_Oxase/Xan_DH_a/b"/>
</dbReference>
<dbReference type="Gene3D" id="3.90.1170.50">
    <property type="entry name" value="Aldehyde oxidase/xanthine dehydrogenase, a/b hammerhead"/>
    <property type="match status" value="1"/>
</dbReference>
<evidence type="ECO:0000256" key="2">
    <source>
        <dbReference type="ARBA" id="ARBA00023002"/>
    </source>
</evidence>
<dbReference type="InterPro" id="IPR036856">
    <property type="entry name" value="Ald_Oxase/Xan_DH_a/b_sf"/>
</dbReference>
<feature type="domain" description="Aldehyde oxidase/xanthine dehydrogenase a/b hammerhead" evidence="3">
    <location>
        <begin position="26"/>
        <end position="138"/>
    </location>
</feature>
<reference evidence="5" key="1">
    <citation type="submission" date="2006-01" db="EMBL/GenBank/DDBJ databases">
        <title>Genome of the cyst-dividing bacterium Ramlibacter tataouinensis.</title>
        <authorList>
            <person name="Barakat M."/>
            <person name="Ortet P."/>
            <person name="De Luca G."/>
            <person name="Jourlin-Castelli C."/>
            <person name="Ansaldi M."/>
            <person name="Py B."/>
            <person name="Fichant G."/>
            <person name="Coutinho P."/>
            <person name="Voulhoux R."/>
            <person name="Bastien O."/>
            <person name="Roy S."/>
            <person name="Marechal E."/>
            <person name="Henrissat B."/>
            <person name="Quentin Y."/>
            <person name="Noirot P."/>
            <person name="Filloux A."/>
            <person name="Mejean V."/>
            <person name="DuBow M."/>
            <person name="Barras F."/>
            <person name="Heulin T."/>
        </authorList>
    </citation>
    <scope>NUCLEOTIDE SEQUENCE [LARGE SCALE GENOMIC DNA]</scope>
    <source>
        <strain evidence="5">ATCC BAA-407 / DSM 14655 / LMG 21543 / TTB310</strain>
    </source>
</reference>
<dbReference type="STRING" id="365046.Rta_04780"/>
<dbReference type="PANTHER" id="PTHR11908:SF132">
    <property type="entry name" value="ALDEHYDE OXIDASE 1-RELATED"/>
    <property type="match status" value="1"/>
</dbReference>
<dbReference type="SUPFAM" id="SSF56003">
    <property type="entry name" value="Molybdenum cofactor-binding domain"/>
    <property type="match status" value="1"/>
</dbReference>
<dbReference type="Proteomes" id="UP000008385">
    <property type="component" value="Chromosome"/>
</dbReference>
<dbReference type="GO" id="GO:0005506">
    <property type="term" value="F:iron ion binding"/>
    <property type="evidence" value="ECO:0007669"/>
    <property type="project" value="InterPro"/>
</dbReference>
<dbReference type="RefSeq" id="WP_013899787.1">
    <property type="nucleotide sequence ID" value="NC_015677.1"/>
</dbReference>
<gene>
    <name evidence="4" type="primary">yagR</name>
    <name evidence="4" type="ordered locus">Rta_04780</name>
</gene>
<dbReference type="HOGENOM" id="CLU_001681_2_2_4"/>
<dbReference type="OrthoDB" id="221297at2"/>
<dbReference type="AlphaFoldDB" id="F5XVH8"/>
<dbReference type="PATRIC" id="fig|365046.3.peg.491"/>
<dbReference type="SMART" id="SM01008">
    <property type="entry name" value="Ald_Xan_dh_C"/>
    <property type="match status" value="1"/>
</dbReference>